<accession>A0A6B8KE81</accession>
<sequence length="86" mass="9751">MPTANQAAATAAPKENSLPPIVRDYLEHVRGRPEMILNLLPDYLDSLWKEATDYSRRYGVPSPIRRDEVEALRVLVATRNFSRGLT</sequence>
<reference evidence="1 2" key="1">
    <citation type="submission" date="2019-11" db="EMBL/GenBank/DDBJ databases">
        <title>The genome sequence of Methylocystis heyeri.</title>
        <authorList>
            <person name="Oshkin I.Y."/>
            <person name="Miroshnikov K."/>
            <person name="Dedysh S.N."/>
        </authorList>
    </citation>
    <scope>NUCLEOTIDE SEQUENCE [LARGE SCALE GENOMIC DNA]</scope>
    <source>
        <strain evidence="1 2">H2</strain>
    </source>
</reference>
<evidence type="ECO:0000313" key="2">
    <source>
        <dbReference type="Proteomes" id="UP000309061"/>
    </source>
</evidence>
<gene>
    <name evidence="1" type="ORF">H2LOC_009890</name>
</gene>
<organism evidence="1 2">
    <name type="scientific">Methylocystis heyeri</name>
    <dbReference type="NCBI Taxonomy" id="391905"/>
    <lineage>
        <taxon>Bacteria</taxon>
        <taxon>Pseudomonadati</taxon>
        <taxon>Pseudomonadota</taxon>
        <taxon>Alphaproteobacteria</taxon>
        <taxon>Hyphomicrobiales</taxon>
        <taxon>Methylocystaceae</taxon>
        <taxon>Methylocystis</taxon>
    </lineage>
</organism>
<dbReference type="KEGG" id="mhey:H2LOC_009890"/>
<evidence type="ECO:0000313" key="1">
    <source>
        <dbReference type="EMBL" id="QGM45987.1"/>
    </source>
</evidence>
<dbReference type="RefSeq" id="WP_136496252.1">
    <property type="nucleotide sequence ID" value="NZ_CP046052.1"/>
</dbReference>
<dbReference type="Proteomes" id="UP000309061">
    <property type="component" value="Chromosome"/>
</dbReference>
<dbReference type="EMBL" id="CP046052">
    <property type="protein sequence ID" value="QGM45987.1"/>
    <property type="molecule type" value="Genomic_DNA"/>
</dbReference>
<dbReference type="AlphaFoldDB" id="A0A6B8KE81"/>
<name>A0A6B8KE81_9HYPH</name>
<protein>
    <submittedName>
        <fullName evidence="1">Uncharacterized protein</fullName>
    </submittedName>
</protein>
<dbReference type="OrthoDB" id="9964113at2"/>
<proteinExistence type="predicted"/>
<keyword evidence="2" id="KW-1185">Reference proteome</keyword>